<dbReference type="PANTHER" id="PTHR24035">
    <property type="entry name" value="MULTIPLE EPIDERMAL GROWTH FACTOR-LIKE DOMAINS PROTEIN"/>
    <property type="match status" value="1"/>
</dbReference>
<feature type="domain" description="EGF-like" evidence="28">
    <location>
        <begin position="268"/>
        <end position="303"/>
    </location>
</feature>
<feature type="transmembrane region" description="Helical" evidence="26">
    <location>
        <begin position="1729"/>
        <end position="1747"/>
    </location>
</feature>
<evidence type="ECO:0000259" key="29">
    <source>
        <dbReference type="PROSITE" id="PS50118"/>
    </source>
</evidence>
<dbReference type="CDD" id="cd00055">
    <property type="entry name" value="EGF_Lam"/>
    <property type="match status" value="6"/>
</dbReference>
<evidence type="ECO:0000256" key="26">
    <source>
        <dbReference type="SAM" id="Phobius"/>
    </source>
</evidence>
<feature type="domain" description="EGF-like" evidence="28">
    <location>
        <begin position="706"/>
        <end position="741"/>
    </location>
</feature>
<dbReference type="EMBL" id="JH431567">
    <property type="status" value="NOT_ANNOTATED_CDS"/>
    <property type="molecule type" value="Genomic_DNA"/>
</dbReference>
<dbReference type="InterPro" id="IPR003959">
    <property type="entry name" value="ATPase_AAA_core"/>
</dbReference>
<evidence type="ECO:0000256" key="2">
    <source>
        <dbReference type="ARBA" id="ARBA00004162"/>
    </source>
</evidence>
<dbReference type="InterPro" id="IPR000742">
    <property type="entry name" value="EGF"/>
</dbReference>
<feature type="domain" description="EGF-like" evidence="28">
    <location>
        <begin position="182"/>
        <end position="217"/>
    </location>
</feature>
<evidence type="ECO:0000259" key="28">
    <source>
        <dbReference type="PROSITE" id="PS50026"/>
    </source>
</evidence>
<dbReference type="InterPro" id="IPR003960">
    <property type="entry name" value="ATPase_AAA_CS"/>
</dbReference>
<dbReference type="PROSITE" id="PS01186">
    <property type="entry name" value="EGF_2"/>
    <property type="match status" value="1"/>
</dbReference>
<evidence type="ECO:0000256" key="18">
    <source>
        <dbReference type="ARBA" id="ARBA00023049"/>
    </source>
</evidence>
<keyword evidence="24" id="KW-0238">DNA-binding</keyword>
<feature type="compositionally biased region" description="Basic and acidic residues" evidence="25">
    <location>
        <begin position="1187"/>
        <end position="1209"/>
    </location>
</feature>
<dbReference type="InterPro" id="IPR027417">
    <property type="entry name" value="P-loop_NTPase"/>
</dbReference>
<keyword evidence="13" id="KW-0547">Nucleotide-binding</keyword>
<feature type="signal peptide" evidence="27">
    <location>
        <begin position="1"/>
        <end position="23"/>
    </location>
</feature>
<dbReference type="PROSITE" id="PS00674">
    <property type="entry name" value="AAA"/>
    <property type="match status" value="1"/>
</dbReference>
<evidence type="ECO:0000256" key="3">
    <source>
        <dbReference type="ARBA" id="ARBA00004173"/>
    </source>
</evidence>
<keyword evidence="14" id="KW-0378">Hydrolase</keyword>
<comment type="similarity">
    <text evidence="5">In the N-terminal section; belongs to the AAA ATPase family.</text>
</comment>
<evidence type="ECO:0000256" key="10">
    <source>
        <dbReference type="ARBA" id="ARBA00022723"/>
    </source>
</evidence>
<sequence length="2221" mass="246495">MTQLDRILVVMVMVVMAAAASLALEGSNICTRTVTIYEPVKEAYMKPYQVRTYTWCLAIPPRCSRYKVLYTTAYRTVNKPQNKTVEACCDGYAQTSAGQCTPICSQTCIHGVCSGPDKCKCHAGYGGPTCSVSCPDGKWGPGCDQHCPCKNGAKCDPFDGRCTCSPGWKGEKCKDPCSNGYYGDSCREKCRCKNNGICNHISGACKCAPGFKGPLCGEHCPEGTHGDECKAKCTCQNGGTCDHVTGICFCPPGWMGDVCANPCTSGTFGDNCTRSCDCYNSAPCHHITGTCMCQSGYRGDKCQEICPPGTFGANCFGVCNCSQHGTCSPVNGACRCDDGFMGDFCEHRACPDCKYGSPQCDKVCACVTENTVSCHSKTGECECKAGWNGNICARPCPIYTFGYKCHATCDCQNGAYCNPINGSCECTPGYLGEKCEFRCPAGKYGNKCQQLCFCRNNASCSHEDGRCVCPHGWQGMACDIPCFKGQYGKDCKQVCKCANGGACHHITGQCTCAPGFAGKNCDKSCEPKTFGMGCNQQCSCDWTNAIMCDSISGSCTCKPGWKGVKCETQCDKGFYGADCKSDCNCKNDASCDYTTGKCTCSSGWTGTNCEKKCPLGTFGQDCAEACPQCPNTEGACNHVTGRCTCEPGFTGLNCDEACPKNTWGLNCANECHCKTEGECNPRTGECTCLPGWTGSDCSHPCPIGTFGLKCSQVCKCTNGGHCRPSDGECRCPPGWIGPQCTEVCPEGYYGDHCMTACECKRDDFVCHPTLGCINKYAVSGQQCIGAPLDNRIDLFDVEQSRHSDSVSEANSTVTSMIIGFIVAIIILVCAVLGIIFLLRRNRRLKEELNYVHYVAEPRDNNTHFDNLIYTYNSTSQTNVPLNNVYPSPNVKQIHNKIGSPSLKNTEKAKLAQFEEEGVSTSKPIYANVEGIDNVLCKSTCREMDCLTGDDDGAVGGMAYDEPKHKFQEVERNPNLYHSIEELKVTDKKPTEHLYDEVKSKKTDGLEKEPYDHLQHQRPGSEMKPHYHRMDINFAPILAMNARQRKNNPSLWFYSEESKPSVEDQNEFLKFNDDSEYNVSEEIFEPFNINRDDIFGEWQLYDPSTSTTQDDFDIQISDLDNDNSKIFFSSNLEDLICDENDPSYGFTDDEKYTKSEILAFEKECMQNKCTDQNRKNKSKTVYAPSVAIKKDNETNGKDHQDEISSSEERNSQSSSSSSTDNCNFAIWTLKRFLPETNKDLDDKGSVLHATADYIESLRAEITLNLRQLGMMETIFWNELDSIFYMQDQTRNKTSTDVQESKEVKRPPNAFIRFSVAFRKLVANDFPNKSNREISQMLGTIWRKMSKKEKQPFVTEFYAELQRTRRDHPEWNYAGKNSRRFEVDLNDIQPERLRPRHPVQNLNYHIIQNTSSKLQVQPKGKKRKVEVENWVQTCSINPDPKLNTCEKDEEQCMATNIKVRNAIINSQPLQQNLLHVLLPLSHVASVVTTIRGLIPPTTRQPRIYKKPKDVKSAITACEESLKEAVENCTELQTSLLTSFVQNDPRVICPYTYLVHVQNKKSRDAPRKTYISHISAESFFENINGFPRDILYSSCMSVPLDTYLFQPRKSFLLGDAIHFEQRRYFRTRNNAGGVSRKLYSGDSNRTLLQRLFGFRLVRDGKDQQKLEAEKSEKLKALLSDTNLTKDEQQKIKVNQLSLDTRFKIAFAEGYLSSDGKSRQGTKLRIFNVFRDLMGIVLIIAILFTFMGGSFRVQIGGTNEVHPEEINVTFGDVKGVDEAKQELLEIVEFLKNPEKFSVLGGKLPKGVLLVGPPGTGKTLLARAVAGEAGVPFFHAAGPEFDEILVGQGARRVRDLFSTAKSRAPCVVFIDEIDSVGAKRTNSVLHPYANQTINQLLSEMDGFRQNEGVIVLGATNRREDLDKALLRPGRFDVEVQVPPPDLQGRKEILQLYLSKVKTGPDVDVEVLARGTTGFTGADIENLVNQAAVRAAIDEAVAVSMKYLENSRDKVLMGPERRSRIPDDEANTITAYHEGGHALVAYYTKDAQPLHKVTIVPRGPSLGHTAYIPEKERYHVTKSQMVATLDTLMGGRAAEELIFGPDKITSGASSDLKQATALAINMVKDWGMSEKVGVRTFEDNPNSLVVVNEIGVSTTESIDSEIKRLLTESYDRARQILKIHSKEHKLLAEALLKYETLDAEDIKAILGKKDKDKRELSALSPLIALKN</sequence>
<dbReference type="SMART" id="SM00382">
    <property type="entry name" value="AAA"/>
    <property type="match status" value="1"/>
</dbReference>
<evidence type="ECO:0000256" key="11">
    <source>
        <dbReference type="ARBA" id="ARBA00022729"/>
    </source>
</evidence>
<dbReference type="NCBIfam" id="TIGR01241">
    <property type="entry name" value="FtsH_fam"/>
    <property type="match status" value="1"/>
</dbReference>
<dbReference type="GO" id="GO:0016887">
    <property type="term" value="F:ATP hydrolysis activity"/>
    <property type="evidence" value="ECO:0007669"/>
    <property type="project" value="InterPro"/>
</dbReference>
<keyword evidence="8" id="KW-0645">Protease</keyword>
<dbReference type="Gene3D" id="1.20.58.760">
    <property type="entry name" value="Peptidase M41"/>
    <property type="match status" value="1"/>
</dbReference>
<feature type="domain" description="EMI" evidence="30">
    <location>
        <begin position="26"/>
        <end position="106"/>
    </location>
</feature>
<dbReference type="PROSITE" id="PS50026">
    <property type="entry name" value="EGF_3"/>
    <property type="match status" value="10"/>
</dbReference>
<feature type="DNA-binding region" description="HMG box" evidence="24">
    <location>
        <begin position="1302"/>
        <end position="1370"/>
    </location>
</feature>
<dbReference type="GO" id="GO:0006508">
    <property type="term" value="P:proteolysis"/>
    <property type="evidence" value="ECO:0007669"/>
    <property type="project" value="UniProtKB-KW"/>
</dbReference>
<dbReference type="GO" id="GO:0046872">
    <property type="term" value="F:metal ion binding"/>
    <property type="evidence" value="ECO:0007669"/>
    <property type="project" value="UniProtKB-KW"/>
</dbReference>
<dbReference type="PROSITE" id="PS50118">
    <property type="entry name" value="HMG_BOX_2"/>
    <property type="match status" value="1"/>
</dbReference>
<dbReference type="FunFam" id="1.20.58.760:FF:000002">
    <property type="entry name" value="ATP-dependent zinc metalloprotease FtsH"/>
    <property type="match status" value="1"/>
</dbReference>
<feature type="disulfide bond" evidence="23">
    <location>
        <begin position="426"/>
        <end position="435"/>
    </location>
</feature>
<dbReference type="GO" id="GO:0005524">
    <property type="term" value="F:ATP binding"/>
    <property type="evidence" value="ECO:0007669"/>
    <property type="project" value="UniProtKB-KW"/>
</dbReference>
<reference evidence="31" key="2">
    <citation type="submission" date="2015-02" db="UniProtKB">
        <authorList>
            <consortium name="EnsemblMetazoa"/>
        </authorList>
    </citation>
    <scope>IDENTIFICATION</scope>
</reference>
<dbReference type="GO" id="GO:0005886">
    <property type="term" value="C:plasma membrane"/>
    <property type="evidence" value="ECO:0007669"/>
    <property type="project" value="UniProtKB-SubCell"/>
</dbReference>
<evidence type="ECO:0000256" key="24">
    <source>
        <dbReference type="PROSITE-ProRule" id="PRU00267"/>
    </source>
</evidence>
<dbReference type="GO" id="GO:0003677">
    <property type="term" value="F:DNA binding"/>
    <property type="evidence" value="ECO:0007669"/>
    <property type="project" value="UniProtKB-UniRule"/>
</dbReference>
<evidence type="ECO:0000256" key="22">
    <source>
        <dbReference type="ARBA" id="ARBA00038377"/>
    </source>
</evidence>
<keyword evidence="24" id="KW-0539">Nucleus</keyword>
<feature type="domain" description="HMG box" evidence="29">
    <location>
        <begin position="1302"/>
        <end position="1370"/>
    </location>
</feature>
<evidence type="ECO:0000256" key="14">
    <source>
        <dbReference type="ARBA" id="ARBA00022801"/>
    </source>
</evidence>
<evidence type="ECO:0000256" key="6">
    <source>
        <dbReference type="ARBA" id="ARBA00022475"/>
    </source>
</evidence>
<dbReference type="SMART" id="SM00181">
    <property type="entry name" value="EGF"/>
    <property type="match status" value="15"/>
</dbReference>
<dbReference type="EnsemblMetazoa" id="SMAR004984-RA">
    <property type="protein sequence ID" value="SMAR004984-PA"/>
    <property type="gene ID" value="SMAR004984"/>
</dbReference>
<keyword evidence="18" id="KW-0482">Metalloprotease</keyword>
<keyword evidence="32" id="KW-1185">Reference proteome</keyword>
<dbReference type="PROSITE" id="PS51041">
    <property type="entry name" value="EMI"/>
    <property type="match status" value="1"/>
</dbReference>
<evidence type="ECO:0000256" key="1">
    <source>
        <dbReference type="ARBA" id="ARBA00001947"/>
    </source>
</evidence>
<dbReference type="Gene3D" id="2.170.300.10">
    <property type="entry name" value="Tie2 ligand-binding domain superfamily"/>
    <property type="match status" value="5"/>
</dbReference>
<dbReference type="Pfam" id="PF00004">
    <property type="entry name" value="AAA"/>
    <property type="match status" value="1"/>
</dbReference>
<dbReference type="InterPro" id="IPR013032">
    <property type="entry name" value="EGF-like_CS"/>
</dbReference>
<dbReference type="InterPro" id="IPR052108">
    <property type="entry name" value="MEGF/SIB"/>
</dbReference>
<keyword evidence="21 23" id="KW-1015">Disulfide bond</keyword>
<dbReference type="Pfam" id="PF23301">
    <property type="entry name" value="EGF_PEAR1L"/>
    <property type="match status" value="1"/>
</dbReference>
<dbReference type="PROSITE" id="PS00022">
    <property type="entry name" value="EGF_1"/>
    <property type="match status" value="13"/>
</dbReference>
<feature type="domain" description="EGF-like" evidence="28">
    <location>
        <begin position="406"/>
        <end position="436"/>
    </location>
</feature>
<dbReference type="eggNOG" id="KOG0527">
    <property type="taxonomic scope" value="Eukaryota"/>
</dbReference>
<keyword evidence="7 23" id="KW-0245">EGF-like domain</keyword>
<proteinExistence type="inferred from homology"/>
<dbReference type="FunFam" id="2.170.300.10:FF:000002">
    <property type="entry name" value="Multiple epidermal growth factor-like domains 10"/>
    <property type="match status" value="3"/>
</dbReference>
<evidence type="ECO:0000256" key="15">
    <source>
        <dbReference type="ARBA" id="ARBA00022833"/>
    </source>
</evidence>
<feature type="region of interest" description="Disordered" evidence="25">
    <location>
        <begin position="1179"/>
        <end position="1219"/>
    </location>
</feature>
<keyword evidence="19" id="KW-0496">Mitochondrion</keyword>
<dbReference type="GO" id="GO:0005634">
    <property type="term" value="C:nucleus"/>
    <property type="evidence" value="ECO:0007669"/>
    <property type="project" value="UniProtKB-UniRule"/>
</dbReference>
<evidence type="ECO:0000256" key="5">
    <source>
        <dbReference type="ARBA" id="ARBA00010550"/>
    </source>
</evidence>
<feature type="disulfide bond" evidence="23">
    <location>
        <begin position="293"/>
        <end position="302"/>
    </location>
</feature>
<evidence type="ECO:0000256" key="4">
    <source>
        <dbReference type="ARBA" id="ARBA00010044"/>
    </source>
</evidence>
<dbReference type="InterPro" id="IPR011489">
    <property type="entry name" value="EMI_domain"/>
</dbReference>
<dbReference type="CDD" id="cd19501">
    <property type="entry name" value="RecA-like_FtsH"/>
    <property type="match status" value="1"/>
</dbReference>
<dbReference type="SMART" id="SM00180">
    <property type="entry name" value="EGF_Lam"/>
    <property type="match status" value="13"/>
</dbReference>
<evidence type="ECO:0000256" key="19">
    <source>
        <dbReference type="ARBA" id="ARBA00023128"/>
    </source>
</evidence>
<feature type="disulfide bond" evidence="23">
    <location>
        <begin position="469"/>
        <end position="478"/>
    </location>
</feature>
<keyword evidence="11 27" id="KW-0732">Signal</keyword>
<dbReference type="SUPFAM" id="SSF47095">
    <property type="entry name" value="HMG-box"/>
    <property type="match status" value="1"/>
</dbReference>
<feature type="disulfide bond" evidence="23">
    <location>
        <begin position="250"/>
        <end position="259"/>
    </location>
</feature>
<dbReference type="FunFam" id="1.10.8.60:FF:000001">
    <property type="entry name" value="ATP-dependent zinc metalloprotease FtsH"/>
    <property type="match status" value="1"/>
</dbReference>
<dbReference type="InterPro" id="IPR057138">
    <property type="entry name" value="EGF_PEAR1L-like"/>
</dbReference>
<feature type="disulfide bond" evidence="23">
    <location>
        <begin position="207"/>
        <end position="216"/>
    </location>
</feature>
<dbReference type="FunFam" id="3.40.50.300:FF:000175">
    <property type="entry name" value="ATP-dependent zinc metalloprotease FTSH 4"/>
    <property type="match status" value="1"/>
</dbReference>
<dbReference type="PRINTS" id="PR00011">
    <property type="entry name" value="EGFLAMININ"/>
</dbReference>
<feature type="domain" description="EGF-like" evidence="28">
    <location>
        <begin position="139"/>
        <end position="174"/>
    </location>
</feature>
<evidence type="ECO:0000259" key="30">
    <source>
        <dbReference type="PROSITE" id="PS51041"/>
    </source>
</evidence>
<dbReference type="Proteomes" id="UP000014500">
    <property type="component" value="Unassembled WGS sequence"/>
</dbReference>
<dbReference type="STRING" id="126957.T1IUZ7"/>
<dbReference type="HAMAP" id="MF_01458">
    <property type="entry name" value="FtsH"/>
    <property type="match status" value="1"/>
</dbReference>
<feature type="transmembrane region" description="Helical" evidence="26">
    <location>
        <begin position="816"/>
        <end position="838"/>
    </location>
</feature>
<feature type="region of interest" description="Disordered" evidence="25">
    <location>
        <begin position="1001"/>
        <end position="1024"/>
    </location>
</feature>
<dbReference type="Gene3D" id="3.40.50.300">
    <property type="entry name" value="P-loop containing nucleotide triphosphate hydrolases"/>
    <property type="match status" value="1"/>
</dbReference>
<evidence type="ECO:0000313" key="31">
    <source>
        <dbReference type="EnsemblMetazoa" id="SMAR004984-PA"/>
    </source>
</evidence>
<keyword evidence="10" id="KW-0479">Metal-binding</keyword>
<keyword evidence="16" id="KW-0067">ATP-binding</keyword>
<evidence type="ECO:0000256" key="9">
    <source>
        <dbReference type="ARBA" id="ARBA00022692"/>
    </source>
</evidence>
<dbReference type="InterPro" id="IPR003593">
    <property type="entry name" value="AAA+_ATPase"/>
</dbReference>
<dbReference type="PANTHER" id="PTHR24035:SF109">
    <property type="entry name" value="PROTEIN DRAPER"/>
    <property type="match status" value="1"/>
</dbReference>
<feature type="chain" id="PRO_5004589963" description="HMG box domain-containing protein" evidence="27">
    <location>
        <begin position="24"/>
        <end position="2221"/>
    </location>
</feature>
<keyword evidence="15" id="KW-0862">Zinc</keyword>
<evidence type="ECO:0000256" key="23">
    <source>
        <dbReference type="PROSITE-ProRule" id="PRU00076"/>
    </source>
</evidence>
<evidence type="ECO:0000313" key="32">
    <source>
        <dbReference type="Proteomes" id="UP000014500"/>
    </source>
</evidence>
<dbReference type="InterPro" id="IPR041569">
    <property type="entry name" value="AAA_lid_3"/>
</dbReference>
<evidence type="ECO:0000256" key="27">
    <source>
        <dbReference type="SAM" id="SignalP"/>
    </source>
</evidence>
<dbReference type="InterPro" id="IPR005936">
    <property type="entry name" value="FtsH"/>
</dbReference>
<dbReference type="SMART" id="SM00398">
    <property type="entry name" value="HMG"/>
    <property type="match status" value="1"/>
</dbReference>
<evidence type="ECO:0000256" key="21">
    <source>
        <dbReference type="ARBA" id="ARBA00023157"/>
    </source>
</evidence>
<dbReference type="SUPFAM" id="SSF140990">
    <property type="entry name" value="FtsH protease domain-like"/>
    <property type="match status" value="1"/>
</dbReference>
<comment type="similarity">
    <text evidence="4">In the C-terminal section; belongs to the peptidase M41 family.</text>
</comment>
<keyword evidence="12" id="KW-0677">Repeat</keyword>
<evidence type="ECO:0000256" key="8">
    <source>
        <dbReference type="ARBA" id="ARBA00022670"/>
    </source>
</evidence>
<dbReference type="Pfam" id="PF00505">
    <property type="entry name" value="HMG_box"/>
    <property type="match status" value="1"/>
</dbReference>
<dbReference type="eggNOG" id="KOG1218">
    <property type="taxonomic scope" value="Eukaryota"/>
</dbReference>
<accession>T1IUZ7</accession>
<feature type="disulfide bond" evidence="23">
    <location>
        <begin position="512"/>
        <end position="521"/>
    </location>
</feature>
<feature type="domain" description="EGF-like" evidence="28">
    <location>
        <begin position="487"/>
        <end position="522"/>
    </location>
</feature>
<comment type="subcellular location">
    <subcellularLocation>
        <location evidence="2">Cell membrane</location>
        <topology evidence="2">Single-pass membrane protein</topology>
    </subcellularLocation>
    <subcellularLocation>
        <location evidence="3">Mitochondrion</location>
    </subcellularLocation>
</comment>
<dbReference type="GO" id="GO:0004176">
    <property type="term" value="F:ATP-dependent peptidase activity"/>
    <property type="evidence" value="ECO:0007669"/>
    <property type="project" value="InterPro"/>
</dbReference>
<comment type="caution">
    <text evidence="23">Lacks conserved residue(s) required for the propagation of feature annotation.</text>
</comment>
<feature type="disulfide bond" evidence="23">
    <location>
        <begin position="164"/>
        <end position="173"/>
    </location>
</feature>
<feature type="disulfide bond" evidence="23">
    <location>
        <begin position="600"/>
        <end position="609"/>
    </location>
</feature>
<dbReference type="HOGENOM" id="CLU_230995_0_0_1"/>
<evidence type="ECO:0000256" key="20">
    <source>
        <dbReference type="ARBA" id="ARBA00023136"/>
    </source>
</evidence>
<organism evidence="31 32">
    <name type="scientific">Strigamia maritima</name>
    <name type="common">European centipede</name>
    <name type="synonym">Geophilus maritimus</name>
    <dbReference type="NCBI Taxonomy" id="126957"/>
    <lineage>
        <taxon>Eukaryota</taxon>
        <taxon>Metazoa</taxon>
        <taxon>Ecdysozoa</taxon>
        <taxon>Arthropoda</taxon>
        <taxon>Myriapoda</taxon>
        <taxon>Chilopoda</taxon>
        <taxon>Pleurostigmophora</taxon>
        <taxon>Geophilomorpha</taxon>
        <taxon>Linotaeniidae</taxon>
        <taxon>Strigamia</taxon>
    </lineage>
</organism>
<keyword evidence="6" id="KW-1003">Cell membrane</keyword>
<comment type="cofactor">
    <cofactor evidence="1">
        <name>Zn(2+)</name>
        <dbReference type="ChEBI" id="CHEBI:29105"/>
    </cofactor>
</comment>
<keyword evidence="17 26" id="KW-1133">Transmembrane helix</keyword>
<dbReference type="Pfam" id="PF12661">
    <property type="entry name" value="hEGF"/>
    <property type="match status" value="2"/>
</dbReference>
<feature type="domain" description="EGF-like" evidence="28">
    <location>
        <begin position="444"/>
        <end position="479"/>
    </location>
</feature>
<comment type="similarity">
    <text evidence="22">Belongs to the MEGF family.</text>
</comment>
<dbReference type="Gene3D" id="1.10.8.60">
    <property type="match status" value="1"/>
</dbReference>
<feature type="disulfide bond" evidence="23">
    <location>
        <begin position="731"/>
        <end position="740"/>
    </location>
</feature>
<evidence type="ECO:0000256" key="17">
    <source>
        <dbReference type="ARBA" id="ARBA00022989"/>
    </source>
</evidence>
<reference evidence="32" key="1">
    <citation type="submission" date="2011-05" db="EMBL/GenBank/DDBJ databases">
        <authorList>
            <person name="Richards S.R."/>
            <person name="Qu J."/>
            <person name="Jiang H."/>
            <person name="Jhangiani S.N."/>
            <person name="Agravi P."/>
            <person name="Goodspeed R."/>
            <person name="Gross S."/>
            <person name="Mandapat C."/>
            <person name="Jackson L."/>
            <person name="Mathew T."/>
            <person name="Pu L."/>
            <person name="Thornton R."/>
            <person name="Saada N."/>
            <person name="Wilczek-Boney K.B."/>
            <person name="Lee S."/>
            <person name="Kovar C."/>
            <person name="Wu Y."/>
            <person name="Scherer S.E."/>
            <person name="Worley K.C."/>
            <person name="Muzny D.M."/>
            <person name="Gibbs R."/>
        </authorList>
    </citation>
    <scope>NUCLEOTIDE SEQUENCE</scope>
    <source>
        <strain evidence="32">Brora</strain>
    </source>
</reference>
<dbReference type="GO" id="GO:0005739">
    <property type="term" value="C:mitochondrion"/>
    <property type="evidence" value="ECO:0007669"/>
    <property type="project" value="UniProtKB-SubCell"/>
</dbReference>
<dbReference type="GO" id="GO:0004222">
    <property type="term" value="F:metalloendopeptidase activity"/>
    <property type="evidence" value="ECO:0007669"/>
    <property type="project" value="InterPro"/>
</dbReference>
<dbReference type="eggNOG" id="KOG0734">
    <property type="taxonomic scope" value="Eukaryota"/>
</dbReference>
<dbReference type="CDD" id="cd00054">
    <property type="entry name" value="EGF_CA"/>
    <property type="match status" value="1"/>
</dbReference>
<name>T1IUZ7_STRMM</name>
<dbReference type="InterPro" id="IPR009071">
    <property type="entry name" value="HMG_box_dom"/>
</dbReference>
<protein>
    <recommendedName>
        <fullName evidence="33">HMG box domain-containing protein</fullName>
    </recommendedName>
</protein>
<dbReference type="SUPFAM" id="SSF52540">
    <property type="entry name" value="P-loop containing nucleoside triphosphate hydrolases"/>
    <property type="match status" value="1"/>
</dbReference>
<dbReference type="InterPro" id="IPR000642">
    <property type="entry name" value="Peptidase_M41"/>
</dbReference>
<dbReference type="Pfam" id="PF17862">
    <property type="entry name" value="AAA_lid_3"/>
    <property type="match status" value="1"/>
</dbReference>
<dbReference type="Pfam" id="PF00053">
    <property type="entry name" value="EGF_laminin"/>
    <property type="match status" value="3"/>
</dbReference>
<dbReference type="Pfam" id="PF01434">
    <property type="entry name" value="Peptidase_M41"/>
    <property type="match status" value="1"/>
</dbReference>
<feature type="domain" description="EGF-like" evidence="28">
    <location>
        <begin position="225"/>
        <end position="260"/>
    </location>
</feature>
<feature type="domain" description="EGF-like" evidence="28">
    <location>
        <begin position="668"/>
        <end position="698"/>
    </location>
</feature>
<dbReference type="InterPro" id="IPR037219">
    <property type="entry name" value="Peptidase_M41-like"/>
</dbReference>
<keyword evidence="9 26" id="KW-0812">Transmembrane</keyword>
<feature type="disulfide bond" evidence="23">
    <location>
        <begin position="688"/>
        <end position="697"/>
    </location>
</feature>
<keyword evidence="20 26" id="KW-0472">Membrane</keyword>
<feature type="domain" description="EGF-like" evidence="28">
    <location>
        <begin position="580"/>
        <end position="610"/>
    </location>
</feature>
<evidence type="ECO:0000256" key="12">
    <source>
        <dbReference type="ARBA" id="ARBA00022737"/>
    </source>
</evidence>
<evidence type="ECO:0000256" key="25">
    <source>
        <dbReference type="SAM" id="MobiDB-lite"/>
    </source>
</evidence>
<dbReference type="InterPro" id="IPR002049">
    <property type="entry name" value="LE_dom"/>
</dbReference>
<evidence type="ECO:0008006" key="33">
    <source>
        <dbReference type="Google" id="ProtNLM"/>
    </source>
</evidence>
<evidence type="ECO:0000256" key="7">
    <source>
        <dbReference type="ARBA" id="ARBA00022536"/>
    </source>
</evidence>
<evidence type="ECO:0000256" key="13">
    <source>
        <dbReference type="ARBA" id="ARBA00022741"/>
    </source>
</evidence>
<evidence type="ECO:0000256" key="16">
    <source>
        <dbReference type="ARBA" id="ARBA00022840"/>
    </source>
</evidence>
<dbReference type="InterPro" id="IPR036910">
    <property type="entry name" value="HMG_box_dom_sf"/>
</dbReference>
<dbReference type="Gene3D" id="1.10.30.10">
    <property type="entry name" value="High mobility group box domain"/>
    <property type="match status" value="1"/>
</dbReference>